<sequence>MRSLIIVLLLLCSLYALPISAQTACNGHPELCSRQYSNITSIGTHDSAFVGLLPQDNQDVSVPDQLKAGIRFLQAQTHKTLFGTLELCHTSCLEEDAGPLSSYLSTVKTWLDANPNEVVTILLVNGDNVDISMFDDAYTSSGLKTYAYTPPTSPLALSAWPTLQEMISAGTRLVAFVDAGAAPSVPYILDEFTYFFETPYDTTDPTFPECTIDRPPGLTTAEGRMYIVNHFLDLNLGGIDVPDDPADNTTNAATGVGSIGAQAGICIGLYGRAPWGVLVDYFEKGDVFTAQNALNGLS</sequence>
<protein>
    <submittedName>
        <fullName evidence="2">Putative PLC-like phosphodiesterase</fullName>
    </submittedName>
</protein>
<dbReference type="Gene3D" id="3.20.20.190">
    <property type="entry name" value="Phosphatidylinositol (PI) phosphodiesterase"/>
    <property type="match status" value="1"/>
</dbReference>
<dbReference type="GO" id="GO:0008081">
    <property type="term" value="F:phosphoric diester hydrolase activity"/>
    <property type="evidence" value="ECO:0007669"/>
    <property type="project" value="InterPro"/>
</dbReference>
<feature type="chain" id="PRO_5014752751" evidence="1">
    <location>
        <begin position="17"/>
        <end position="298"/>
    </location>
</feature>
<evidence type="ECO:0000313" key="2">
    <source>
        <dbReference type="EMBL" id="AUW30919.1"/>
    </source>
</evidence>
<dbReference type="PANTHER" id="PTHR13593">
    <property type="match status" value="1"/>
</dbReference>
<dbReference type="AlphaFoldDB" id="A0A2K9YDJ4"/>
<dbReference type="InterPro" id="IPR051057">
    <property type="entry name" value="PI-PLC_domain"/>
</dbReference>
<dbReference type="PANTHER" id="PTHR13593:SF146">
    <property type="entry name" value="PLC-LIKE PHOSPHODIESTERASE"/>
    <property type="match status" value="1"/>
</dbReference>
<keyword evidence="1" id="KW-0732">Signal</keyword>
<dbReference type="Pfam" id="PF26146">
    <property type="entry name" value="PI-PLC_X"/>
    <property type="match status" value="1"/>
</dbReference>
<feature type="signal peptide" evidence="1">
    <location>
        <begin position="1"/>
        <end position="16"/>
    </location>
</feature>
<evidence type="ECO:0000256" key="1">
    <source>
        <dbReference type="SAM" id="SignalP"/>
    </source>
</evidence>
<dbReference type="GO" id="GO:0006629">
    <property type="term" value="P:lipid metabolic process"/>
    <property type="evidence" value="ECO:0007669"/>
    <property type="project" value="InterPro"/>
</dbReference>
<dbReference type="EMBL" id="MG777483">
    <property type="protein sequence ID" value="AUW30919.1"/>
    <property type="molecule type" value="Genomic_DNA"/>
</dbReference>
<accession>A0A2K9YDJ4</accession>
<dbReference type="InterPro" id="IPR017946">
    <property type="entry name" value="PLC-like_Pdiesterase_TIM-brl"/>
</dbReference>
<proteinExistence type="predicted"/>
<dbReference type="SUPFAM" id="SSF51695">
    <property type="entry name" value="PLC-like phosphodiesterases"/>
    <property type="match status" value="1"/>
</dbReference>
<organism evidence="2">
    <name type="scientific">Cladonia uncialis subsp. uncialis</name>
    <dbReference type="NCBI Taxonomy" id="180999"/>
    <lineage>
        <taxon>Eukaryota</taxon>
        <taxon>Fungi</taxon>
        <taxon>Dikarya</taxon>
        <taxon>Ascomycota</taxon>
        <taxon>Pezizomycotina</taxon>
        <taxon>Lecanoromycetes</taxon>
        <taxon>OSLEUM clade</taxon>
        <taxon>Lecanoromycetidae</taxon>
        <taxon>Lecanorales</taxon>
        <taxon>Lecanorineae</taxon>
        <taxon>Cladoniaceae</taxon>
        <taxon>Cladonia</taxon>
    </lineage>
</organism>
<name>A0A2K9YDJ4_CLAUC</name>
<reference evidence="2" key="1">
    <citation type="submission" date="2017-12" db="EMBL/GenBank/DDBJ databases">
        <title>Genome Sequencing Reveals a Rich Biosynthetic Potential.</title>
        <authorList>
            <person name="Bertrand R.L."/>
            <person name="Abdel-Hameed M.E."/>
            <person name="Sorensen J.L."/>
        </authorList>
    </citation>
    <scope>NUCLEOTIDE SEQUENCE</scope>
</reference>